<reference evidence="3" key="1">
    <citation type="journal article" date="2019" name="Int. J. Syst. Evol. Microbiol.">
        <title>The Global Catalogue of Microorganisms (GCM) 10K type strain sequencing project: providing services to taxonomists for standard genome sequencing and annotation.</title>
        <authorList>
            <consortium name="The Broad Institute Genomics Platform"/>
            <consortium name="The Broad Institute Genome Sequencing Center for Infectious Disease"/>
            <person name="Wu L."/>
            <person name="Ma J."/>
        </authorList>
    </citation>
    <scope>NUCLEOTIDE SEQUENCE [LARGE SCALE GENOMIC DNA]</scope>
    <source>
        <strain evidence="3">JCM 17759</strain>
    </source>
</reference>
<evidence type="ECO:0000256" key="1">
    <source>
        <dbReference type="SAM" id="MobiDB-lite"/>
    </source>
</evidence>
<feature type="region of interest" description="Disordered" evidence="1">
    <location>
        <begin position="220"/>
        <end position="242"/>
    </location>
</feature>
<feature type="compositionally biased region" description="Polar residues" evidence="1">
    <location>
        <begin position="111"/>
        <end position="124"/>
    </location>
</feature>
<feature type="region of interest" description="Disordered" evidence="1">
    <location>
        <begin position="406"/>
        <end position="433"/>
    </location>
</feature>
<keyword evidence="3" id="KW-1185">Reference proteome</keyword>
<accession>A0ABP8MY51</accession>
<name>A0ABP8MY51_9BACT</name>
<dbReference type="EMBL" id="BAABGA010000039">
    <property type="protein sequence ID" value="GAA4456934.1"/>
    <property type="molecule type" value="Genomic_DNA"/>
</dbReference>
<evidence type="ECO:0000313" key="3">
    <source>
        <dbReference type="Proteomes" id="UP001500840"/>
    </source>
</evidence>
<gene>
    <name evidence="2" type="ORF">GCM10023156_33010</name>
</gene>
<feature type="region of interest" description="Disordered" evidence="1">
    <location>
        <begin position="85"/>
        <end position="156"/>
    </location>
</feature>
<comment type="caution">
    <text evidence="2">The sequence shown here is derived from an EMBL/GenBank/DDBJ whole genome shotgun (WGS) entry which is preliminary data.</text>
</comment>
<dbReference type="RefSeq" id="WP_345323752.1">
    <property type="nucleotide sequence ID" value="NZ_BAABGA010000039.1"/>
</dbReference>
<feature type="compositionally biased region" description="Low complexity" evidence="1">
    <location>
        <begin position="125"/>
        <end position="138"/>
    </location>
</feature>
<organism evidence="2 3">
    <name type="scientific">Novipirellula rosea</name>
    <dbReference type="NCBI Taxonomy" id="1031540"/>
    <lineage>
        <taxon>Bacteria</taxon>
        <taxon>Pseudomonadati</taxon>
        <taxon>Planctomycetota</taxon>
        <taxon>Planctomycetia</taxon>
        <taxon>Pirellulales</taxon>
        <taxon>Pirellulaceae</taxon>
        <taxon>Novipirellula</taxon>
    </lineage>
</organism>
<dbReference type="Proteomes" id="UP001500840">
    <property type="component" value="Unassembled WGS sequence"/>
</dbReference>
<sequence length="433" mass="45766">MTETTPTRALRIERLETRSLLAAGIFDLDLQFGSSTTDALPNDAAGQVASGRLSLSQRQPPSRHASIQNNGVQGNRALESRSLQFRSQGNAGQDFRSLGNGIDRIHDAPTSFRQDATLAQAQQSPTPTTLGVSTPTTPQSNPNVNDVANARRDVSPPLPQNSIAAIVPSAVDEVLASLQTASESDVALADQDAVTATQTVSTIAVSGRELASRVNATIDNDSAAGPMTLPTDTGDIGSDDVNDIQSGLIAPEPSLQLRPLQSLSDSEQNAWQLDDGILPRLQRNFQATLRVVPQQVDLSIIDWFSGPGGLIDLQRGNLPSRIGAITGDAINVQLESTMGYHRCLDLIAAGVVEPISGPLLDSILASIESMASEETQPVSDPTPLRISKLAYPAGAAIVAGSIAIAARRKQKHPQPTPKQGGLKQRWPQQGDAF</sequence>
<protein>
    <submittedName>
        <fullName evidence="2">Uncharacterized protein</fullName>
    </submittedName>
</protein>
<evidence type="ECO:0000313" key="2">
    <source>
        <dbReference type="EMBL" id="GAA4456934.1"/>
    </source>
</evidence>
<proteinExistence type="predicted"/>